<dbReference type="OrthoDB" id="9965469at2"/>
<organism evidence="2 3">
    <name type="scientific">Poseidonibacter parvus</name>
    <dbReference type="NCBI Taxonomy" id="1850254"/>
    <lineage>
        <taxon>Bacteria</taxon>
        <taxon>Pseudomonadati</taxon>
        <taxon>Campylobacterota</taxon>
        <taxon>Epsilonproteobacteria</taxon>
        <taxon>Campylobacterales</taxon>
        <taxon>Arcobacteraceae</taxon>
        <taxon>Poseidonibacter</taxon>
    </lineage>
</organism>
<sequence>MKKLIFTIISIAFISSLSAQATEVNKTITKKEKTALTLEMCKKKMGQDNFNFIKEVFNDENVLLLKCKEALSK</sequence>
<dbReference type="STRING" id="1850254.LPB137_05830"/>
<keyword evidence="1" id="KW-0732">Signal</keyword>
<gene>
    <name evidence="2" type="ORF">LPB137_05830</name>
</gene>
<name>A0A1P8KLG9_9BACT</name>
<evidence type="ECO:0000313" key="2">
    <source>
        <dbReference type="EMBL" id="APW65399.1"/>
    </source>
</evidence>
<accession>A0A1P8KLG9</accession>
<dbReference type="AlphaFoldDB" id="A0A1P8KLG9"/>
<feature type="signal peptide" evidence="1">
    <location>
        <begin position="1"/>
        <end position="21"/>
    </location>
</feature>
<dbReference type="Proteomes" id="UP000186074">
    <property type="component" value="Chromosome"/>
</dbReference>
<dbReference type="RefSeq" id="WP_076085650.1">
    <property type="nucleotide sequence ID" value="NZ_CP019070.1"/>
</dbReference>
<proteinExistence type="predicted"/>
<reference evidence="2 3" key="1">
    <citation type="submission" date="2017-01" db="EMBL/GenBank/DDBJ databases">
        <title>Genome sequencing of Arcobacter sp. LPB0137.</title>
        <authorList>
            <person name="Lee G.-W."/>
            <person name="Yi H."/>
        </authorList>
    </citation>
    <scope>NUCLEOTIDE SEQUENCE [LARGE SCALE GENOMIC DNA]</scope>
    <source>
        <strain evidence="2 3">LPB0137</strain>
    </source>
</reference>
<dbReference type="KEGG" id="alp:LPB137_05830"/>
<dbReference type="EMBL" id="CP019070">
    <property type="protein sequence ID" value="APW65399.1"/>
    <property type="molecule type" value="Genomic_DNA"/>
</dbReference>
<evidence type="ECO:0000313" key="3">
    <source>
        <dbReference type="Proteomes" id="UP000186074"/>
    </source>
</evidence>
<feature type="chain" id="PRO_5012975702" evidence="1">
    <location>
        <begin position="22"/>
        <end position="73"/>
    </location>
</feature>
<evidence type="ECO:0000256" key="1">
    <source>
        <dbReference type="SAM" id="SignalP"/>
    </source>
</evidence>
<keyword evidence="3" id="KW-1185">Reference proteome</keyword>
<protein>
    <submittedName>
        <fullName evidence="2">Uncharacterized protein</fullName>
    </submittedName>
</protein>